<proteinExistence type="predicted"/>
<organism evidence="1 2">
    <name type="scientific">Aeromonas caviae</name>
    <name type="common">Aeromonas punctata</name>
    <dbReference type="NCBI Taxonomy" id="648"/>
    <lineage>
        <taxon>Bacteria</taxon>
        <taxon>Pseudomonadati</taxon>
        <taxon>Pseudomonadota</taxon>
        <taxon>Gammaproteobacteria</taxon>
        <taxon>Aeromonadales</taxon>
        <taxon>Aeromonadaceae</taxon>
        <taxon>Aeromonas</taxon>
    </lineage>
</organism>
<protein>
    <submittedName>
        <fullName evidence="1">Uncharacterized protein</fullName>
    </submittedName>
</protein>
<evidence type="ECO:0000313" key="1">
    <source>
        <dbReference type="EMBL" id="WFG00321.1"/>
    </source>
</evidence>
<dbReference type="Proteomes" id="UP001218423">
    <property type="component" value="Plasmid pAC1520"/>
</dbReference>
<accession>A0AAJ5ZET9</accession>
<gene>
    <name evidence="1" type="ORF">P5S46_21400</name>
</gene>
<geneLocation type="plasmid" evidence="1 2">
    <name>pAC1520</name>
</geneLocation>
<dbReference type="EMBL" id="CP120943">
    <property type="protein sequence ID" value="WFG00321.1"/>
    <property type="molecule type" value="Genomic_DNA"/>
</dbReference>
<dbReference type="RefSeq" id="WP_128342803.1">
    <property type="nucleotide sequence ID" value="NZ_CAWOMG010000077.1"/>
</dbReference>
<sequence>MKNAIPRFGTKVPVPELEPYFLLDFKKLEVDGRWCIVPASDADDVIASLDIDQLNVTDVRMTQAQYDKLPDFSGF</sequence>
<evidence type="ECO:0000313" key="2">
    <source>
        <dbReference type="Proteomes" id="UP001218423"/>
    </source>
</evidence>
<dbReference type="AlphaFoldDB" id="A0AAJ5ZET9"/>
<keyword evidence="1" id="KW-0614">Plasmid</keyword>
<reference evidence="1" key="1">
    <citation type="submission" date="2023-03" db="EMBL/GenBank/DDBJ databases">
        <title>Aeromonas caviae strain AC1520.</title>
        <authorList>
            <person name="Xie T."/>
            <person name="Zhang Q."/>
            <person name="Deng J."/>
            <person name="Li X."/>
        </authorList>
    </citation>
    <scope>NUCLEOTIDE SEQUENCE</scope>
    <source>
        <strain evidence="1">AC1520</strain>
        <plasmid evidence="1">pAC1520</plasmid>
    </source>
</reference>
<name>A0AAJ5ZET9_AERCA</name>